<organism evidence="1 2">
    <name type="scientific">Spiromyces aspiralis</name>
    <dbReference type="NCBI Taxonomy" id="68401"/>
    <lineage>
        <taxon>Eukaryota</taxon>
        <taxon>Fungi</taxon>
        <taxon>Fungi incertae sedis</taxon>
        <taxon>Zoopagomycota</taxon>
        <taxon>Kickxellomycotina</taxon>
        <taxon>Kickxellomycetes</taxon>
        <taxon>Kickxellales</taxon>
        <taxon>Kickxellaceae</taxon>
        <taxon>Spiromyces</taxon>
    </lineage>
</organism>
<sequence length="79" mass="8675">MRLYSLLFDQNLYGQVDDLTKRPNDPCVSYLTAAKWADAIYSIAKDITLKGPMPCLDHLHSFASSSSPPTEPASAADRS</sequence>
<gene>
    <name evidence="1" type="ORF">EV182_004591</name>
</gene>
<name>A0ACC1HB74_9FUNG</name>
<evidence type="ECO:0000313" key="2">
    <source>
        <dbReference type="Proteomes" id="UP001145114"/>
    </source>
</evidence>
<comment type="caution">
    <text evidence="1">The sequence shown here is derived from an EMBL/GenBank/DDBJ whole genome shotgun (WGS) entry which is preliminary data.</text>
</comment>
<evidence type="ECO:0000313" key="1">
    <source>
        <dbReference type="EMBL" id="KAJ1673768.1"/>
    </source>
</evidence>
<accession>A0ACC1HB74</accession>
<dbReference type="EMBL" id="JAMZIH010006588">
    <property type="protein sequence ID" value="KAJ1673768.1"/>
    <property type="molecule type" value="Genomic_DNA"/>
</dbReference>
<proteinExistence type="predicted"/>
<dbReference type="Proteomes" id="UP001145114">
    <property type="component" value="Unassembled WGS sequence"/>
</dbReference>
<keyword evidence="2" id="KW-1185">Reference proteome</keyword>
<protein>
    <submittedName>
        <fullName evidence="1">Uncharacterized protein</fullName>
    </submittedName>
</protein>
<reference evidence="1" key="1">
    <citation type="submission" date="2022-06" db="EMBL/GenBank/DDBJ databases">
        <title>Phylogenomic reconstructions and comparative analyses of Kickxellomycotina fungi.</title>
        <authorList>
            <person name="Reynolds N.K."/>
            <person name="Stajich J.E."/>
            <person name="Barry K."/>
            <person name="Grigoriev I.V."/>
            <person name="Crous P."/>
            <person name="Smith M.E."/>
        </authorList>
    </citation>
    <scope>NUCLEOTIDE SEQUENCE</scope>
    <source>
        <strain evidence="1">RSA 2271</strain>
    </source>
</reference>